<dbReference type="Gene3D" id="1.10.10.10">
    <property type="entry name" value="Winged helix-like DNA-binding domain superfamily/Winged helix DNA-binding domain"/>
    <property type="match status" value="1"/>
</dbReference>
<dbReference type="Pfam" id="PF09202">
    <property type="entry name" value="Rio2_N"/>
    <property type="match status" value="1"/>
</dbReference>
<keyword evidence="5" id="KW-0808">Transferase</keyword>
<keyword evidence="9" id="KW-0067">ATP-binding</keyword>
<evidence type="ECO:0000313" key="15">
    <source>
        <dbReference type="EMBL" id="CAE0473894.1"/>
    </source>
</evidence>
<comment type="catalytic activity">
    <reaction evidence="11">
        <text>L-threonyl-[protein] + ATP = O-phospho-L-threonyl-[protein] + ADP + H(+)</text>
        <dbReference type="Rhea" id="RHEA:46608"/>
        <dbReference type="Rhea" id="RHEA-COMP:11060"/>
        <dbReference type="Rhea" id="RHEA-COMP:11605"/>
        <dbReference type="ChEBI" id="CHEBI:15378"/>
        <dbReference type="ChEBI" id="CHEBI:30013"/>
        <dbReference type="ChEBI" id="CHEBI:30616"/>
        <dbReference type="ChEBI" id="CHEBI:61977"/>
        <dbReference type="ChEBI" id="CHEBI:456216"/>
        <dbReference type="EC" id="2.7.11.1"/>
    </reaction>
</comment>
<dbReference type="PANTHER" id="PTHR45852">
    <property type="entry name" value="SER/THR-PROTEIN KINASE RIO2"/>
    <property type="match status" value="1"/>
</dbReference>
<evidence type="ECO:0000256" key="11">
    <source>
        <dbReference type="ARBA" id="ARBA00047899"/>
    </source>
</evidence>
<dbReference type="InterPro" id="IPR036388">
    <property type="entry name" value="WH-like_DNA-bd_sf"/>
</dbReference>
<evidence type="ECO:0000256" key="9">
    <source>
        <dbReference type="ARBA" id="ARBA00022840"/>
    </source>
</evidence>
<dbReference type="GO" id="GO:0030490">
    <property type="term" value="P:maturation of SSU-rRNA"/>
    <property type="evidence" value="ECO:0007669"/>
    <property type="project" value="TreeGrafter"/>
</dbReference>
<sequence length="584" mass="66600">MKLDASVMRTMNRLDFRVLEAVEKGMENRYLVPVGIIASIANLRNGGCHKIISALHRDNLVAHDQSCGYDGYRLTNSGYDILSLWNLKMRGIISALGDQIGIGKESDVYIAASPEGKQLVLKVHRLGRTSFRNVKEKRDYFMINSVKSGKTGKYGTVFSGKNQPNSWLFLSRMSALKEYTFMKALYEVGYPTPKPLTHSRHIVAMSLIRGIPLYQVHRNKVSADQKESIFEQSMDICKQLARNGLVHCDLNEFNLIVDLSGGAQRHNPDEEEDAGEFYVRHSGSSVNNFKGQLTVPISSATQSGRQMDGTGEIVTEEAPKPKEMLENGVDARPVVTLIDFPQMVSVRHPNAKELWLRDIACLKRFFVMRLKMEMNEEDWERIVPEWEDLIANVDEEEIYIPNENDDDDEADGEKSVLSISSNSCLASKKQLRLDQQLQASGFSKEDSERKRDLQYYEPVGGVLREDEEFKDDKDGDDDDNDNDNDGDKVEEYDGEISDKEDDDEEDEVQVYRQRDHDDDNKSTTSNFSTLSRAESYAIAENKARERVRRHIAEMKRNKGKHNAYKKKNSNKTFEKGKRGFKDQM</sequence>
<dbReference type="GO" id="GO:0030688">
    <property type="term" value="C:preribosome, small subunit precursor"/>
    <property type="evidence" value="ECO:0007669"/>
    <property type="project" value="TreeGrafter"/>
</dbReference>
<dbReference type="Pfam" id="PF01163">
    <property type="entry name" value="RIO1"/>
    <property type="match status" value="2"/>
</dbReference>
<dbReference type="GO" id="GO:0005829">
    <property type="term" value="C:cytosol"/>
    <property type="evidence" value="ECO:0007669"/>
    <property type="project" value="TreeGrafter"/>
</dbReference>
<organism evidence="15">
    <name type="scientific">Chaetoceros debilis</name>
    <dbReference type="NCBI Taxonomy" id="122233"/>
    <lineage>
        <taxon>Eukaryota</taxon>
        <taxon>Sar</taxon>
        <taxon>Stramenopiles</taxon>
        <taxon>Ochrophyta</taxon>
        <taxon>Bacillariophyta</taxon>
        <taxon>Coscinodiscophyceae</taxon>
        <taxon>Chaetocerotophycidae</taxon>
        <taxon>Chaetocerotales</taxon>
        <taxon>Chaetocerotaceae</taxon>
        <taxon>Chaetoceros</taxon>
    </lineage>
</organism>
<accession>A0A7S3QDM9</accession>
<dbReference type="InterPro" id="IPR011009">
    <property type="entry name" value="Kinase-like_dom_sf"/>
</dbReference>
<dbReference type="InterPro" id="IPR030484">
    <property type="entry name" value="Rio2"/>
</dbReference>
<dbReference type="InterPro" id="IPR000687">
    <property type="entry name" value="RIO_kinase"/>
</dbReference>
<keyword evidence="6" id="KW-0479">Metal-binding</keyword>
<keyword evidence="7" id="KW-0547">Nucleotide-binding</keyword>
<gene>
    <name evidence="15" type="ORF">CDEB00056_LOCUS18747</name>
</gene>
<feature type="compositionally biased region" description="Basic and acidic residues" evidence="13">
    <location>
        <begin position="572"/>
        <end position="584"/>
    </location>
</feature>
<name>A0A7S3QDM9_9STRA</name>
<protein>
    <recommendedName>
        <fullName evidence="3">non-specific serine/threonine protein kinase</fullName>
        <ecNumber evidence="3">2.7.11.1</ecNumber>
    </recommendedName>
</protein>
<dbReference type="EC" id="2.7.11.1" evidence="3"/>
<dbReference type="SUPFAM" id="SSF46785">
    <property type="entry name" value="Winged helix' DNA-binding domain"/>
    <property type="match status" value="1"/>
</dbReference>
<comment type="cofactor">
    <cofactor evidence="1">
        <name>Mg(2+)</name>
        <dbReference type="ChEBI" id="CHEBI:18420"/>
    </cofactor>
</comment>
<evidence type="ECO:0000256" key="5">
    <source>
        <dbReference type="ARBA" id="ARBA00022679"/>
    </source>
</evidence>
<evidence type="ECO:0000256" key="2">
    <source>
        <dbReference type="ARBA" id="ARBA00009196"/>
    </source>
</evidence>
<dbReference type="InterPro" id="IPR018934">
    <property type="entry name" value="RIO_dom"/>
</dbReference>
<keyword evidence="8" id="KW-0418">Kinase</keyword>
<dbReference type="GO" id="GO:0005524">
    <property type="term" value="F:ATP binding"/>
    <property type="evidence" value="ECO:0007669"/>
    <property type="project" value="UniProtKB-KW"/>
</dbReference>
<feature type="domain" description="RIO kinase" evidence="14">
    <location>
        <begin position="65"/>
        <end position="384"/>
    </location>
</feature>
<evidence type="ECO:0000256" key="8">
    <source>
        <dbReference type="ARBA" id="ARBA00022777"/>
    </source>
</evidence>
<keyword evidence="10" id="KW-0460">Magnesium</keyword>
<evidence type="ECO:0000256" key="3">
    <source>
        <dbReference type="ARBA" id="ARBA00012513"/>
    </source>
</evidence>
<dbReference type="GO" id="GO:0005634">
    <property type="term" value="C:nucleus"/>
    <property type="evidence" value="ECO:0007669"/>
    <property type="project" value="TreeGrafter"/>
</dbReference>
<dbReference type="Gene3D" id="1.10.510.10">
    <property type="entry name" value="Transferase(Phosphotransferase) domain 1"/>
    <property type="match status" value="1"/>
</dbReference>
<evidence type="ECO:0000256" key="6">
    <source>
        <dbReference type="ARBA" id="ARBA00022723"/>
    </source>
</evidence>
<feature type="compositionally biased region" description="Basic residues" evidence="13">
    <location>
        <begin position="557"/>
        <end position="569"/>
    </location>
</feature>
<feature type="region of interest" description="Disordered" evidence="13">
    <location>
        <begin position="439"/>
        <end position="584"/>
    </location>
</feature>
<feature type="compositionally biased region" description="Basic and acidic residues" evidence="13">
    <location>
        <begin position="443"/>
        <end position="454"/>
    </location>
</feature>
<comment type="catalytic activity">
    <reaction evidence="12">
        <text>L-seryl-[protein] + ATP = O-phospho-L-seryl-[protein] + ADP + H(+)</text>
        <dbReference type="Rhea" id="RHEA:17989"/>
        <dbReference type="Rhea" id="RHEA-COMP:9863"/>
        <dbReference type="Rhea" id="RHEA-COMP:11604"/>
        <dbReference type="ChEBI" id="CHEBI:15378"/>
        <dbReference type="ChEBI" id="CHEBI:29999"/>
        <dbReference type="ChEBI" id="CHEBI:30616"/>
        <dbReference type="ChEBI" id="CHEBI:83421"/>
        <dbReference type="ChEBI" id="CHEBI:456216"/>
        <dbReference type="EC" id="2.7.11.1"/>
    </reaction>
</comment>
<dbReference type="SMART" id="SM00090">
    <property type="entry name" value="RIO"/>
    <property type="match status" value="1"/>
</dbReference>
<evidence type="ECO:0000256" key="4">
    <source>
        <dbReference type="ARBA" id="ARBA00022527"/>
    </source>
</evidence>
<evidence type="ECO:0000256" key="13">
    <source>
        <dbReference type="SAM" id="MobiDB-lite"/>
    </source>
</evidence>
<feature type="compositionally biased region" description="Polar residues" evidence="13">
    <location>
        <begin position="522"/>
        <end position="532"/>
    </location>
</feature>
<dbReference type="CDD" id="cd05144">
    <property type="entry name" value="RIO2_C"/>
    <property type="match status" value="1"/>
</dbReference>
<feature type="compositionally biased region" description="Basic and acidic residues" evidence="13">
    <location>
        <begin position="512"/>
        <end position="521"/>
    </location>
</feature>
<dbReference type="PANTHER" id="PTHR45852:SF1">
    <property type="entry name" value="SERINE_THREONINE-PROTEIN KINASE RIO2"/>
    <property type="match status" value="1"/>
</dbReference>
<feature type="compositionally biased region" description="Acidic residues" evidence="13">
    <location>
        <begin position="465"/>
        <end position="484"/>
    </location>
</feature>
<keyword evidence="4" id="KW-0723">Serine/threonine-protein kinase</keyword>
<evidence type="ECO:0000256" key="7">
    <source>
        <dbReference type="ARBA" id="ARBA00022741"/>
    </source>
</evidence>
<dbReference type="AlphaFoldDB" id="A0A7S3QDM9"/>
<dbReference type="InterPro" id="IPR036390">
    <property type="entry name" value="WH_DNA-bd_sf"/>
</dbReference>
<dbReference type="FunFam" id="3.30.200.20:FF:000052">
    <property type="entry name" value="Serine/threonine-protein kinase RIO2"/>
    <property type="match status" value="1"/>
</dbReference>
<evidence type="ECO:0000259" key="14">
    <source>
        <dbReference type="SMART" id="SM00090"/>
    </source>
</evidence>
<dbReference type="EMBL" id="HBIO01024402">
    <property type="protein sequence ID" value="CAE0473894.1"/>
    <property type="molecule type" value="Transcribed_RNA"/>
</dbReference>
<comment type="similarity">
    <text evidence="2">Belongs to the protein kinase superfamily. RIO-type Ser/Thr kinase family.</text>
</comment>
<dbReference type="InterPro" id="IPR015285">
    <property type="entry name" value="RIO2_wHTH_N"/>
</dbReference>
<reference evidence="15" key="1">
    <citation type="submission" date="2021-01" db="EMBL/GenBank/DDBJ databases">
        <authorList>
            <person name="Corre E."/>
            <person name="Pelletier E."/>
            <person name="Niang G."/>
            <person name="Scheremetjew M."/>
            <person name="Finn R."/>
            <person name="Kale V."/>
            <person name="Holt S."/>
            <person name="Cochrane G."/>
            <person name="Meng A."/>
            <person name="Brown T."/>
            <person name="Cohen L."/>
        </authorList>
    </citation>
    <scope>NUCLEOTIDE SEQUENCE</scope>
    <source>
        <strain evidence="15">MM31A-1</strain>
    </source>
</reference>
<feature type="compositionally biased region" description="Acidic residues" evidence="13">
    <location>
        <begin position="492"/>
        <end position="508"/>
    </location>
</feature>
<dbReference type="GO" id="GO:0046872">
    <property type="term" value="F:metal ion binding"/>
    <property type="evidence" value="ECO:0007669"/>
    <property type="project" value="UniProtKB-KW"/>
</dbReference>
<dbReference type="GO" id="GO:0004674">
    <property type="term" value="F:protein serine/threonine kinase activity"/>
    <property type="evidence" value="ECO:0007669"/>
    <property type="project" value="UniProtKB-KW"/>
</dbReference>
<proteinExistence type="inferred from homology"/>
<evidence type="ECO:0000256" key="12">
    <source>
        <dbReference type="ARBA" id="ARBA00048679"/>
    </source>
</evidence>
<dbReference type="SUPFAM" id="SSF56112">
    <property type="entry name" value="Protein kinase-like (PK-like)"/>
    <property type="match status" value="1"/>
</dbReference>
<evidence type="ECO:0000256" key="10">
    <source>
        <dbReference type="ARBA" id="ARBA00022842"/>
    </source>
</evidence>
<evidence type="ECO:0000256" key="1">
    <source>
        <dbReference type="ARBA" id="ARBA00001946"/>
    </source>
</evidence>
<dbReference type="Gene3D" id="3.30.200.20">
    <property type="entry name" value="Phosphorylase Kinase, domain 1"/>
    <property type="match status" value="1"/>
</dbReference>